<keyword evidence="3" id="KW-1185">Reference proteome</keyword>
<dbReference type="EMBL" id="JAWCUI010000079">
    <property type="protein sequence ID" value="KAL1889151.1"/>
    <property type="molecule type" value="Genomic_DNA"/>
</dbReference>
<feature type="transmembrane region" description="Helical" evidence="1">
    <location>
        <begin position="59"/>
        <end position="81"/>
    </location>
</feature>
<keyword evidence="1" id="KW-0812">Transmembrane</keyword>
<comment type="caution">
    <text evidence="2">The sequence shown here is derived from an EMBL/GenBank/DDBJ whole genome shotgun (WGS) entry which is preliminary data.</text>
</comment>
<organism evidence="2 3">
    <name type="scientific">Sporothrix stenoceras</name>
    <dbReference type="NCBI Taxonomy" id="5173"/>
    <lineage>
        <taxon>Eukaryota</taxon>
        <taxon>Fungi</taxon>
        <taxon>Dikarya</taxon>
        <taxon>Ascomycota</taxon>
        <taxon>Pezizomycotina</taxon>
        <taxon>Sordariomycetes</taxon>
        <taxon>Sordariomycetidae</taxon>
        <taxon>Ophiostomatales</taxon>
        <taxon>Ophiostomataceae</taxon>
        <taxon>Sporothrix</taxon>
    </lineage>
</organism>
<gene>
    <name evidence="2" type="ORF">Sste5346_009100</name>
</gene>
<accession>A0ABR3YMW1</accession>
<keyword evidence="1" id="KW-1133">Transmembrane helix</keyword>
<sequence length="87" mass="9133">MSSMIIARAAARMATPAARLGQTSSFSTARVLRNTVDSSAAATSSRGGITGLFPRRMGWGGALVLFHLGVADGVLSTVWYMSRDKAQ</sequence>
<evidence type="ECO:0000313" key="3">
    <source>
        <dbReference type="Proteomes" id="UP001583186"/>
    </source>
</evidence>
<reference evidence="2 3" key="1">
    <citation type="journal article" date="2024" name="IMA Fungus">
        <title>IMA Genome - F19 : A genome assembly and annotation guide to empower mycologists, including annotated draft genome sequences of Ceratocystis pirilliformis, Diaporthe australafricana, Fusarium ophioides, Paecilomyces lecythidis, and Sporothrix stenoceras.</title>
        <authorList>
            <person name="Aylward J."/>
            <person name="Wilson A.M."/>
            <person name="Visagie C.M."/>
            <person name="Spraker J."/>
            <person name="Barnes I."/>
            <person name="Buitendag C."/>
            <person name="Ceriani C."/>
            <person name="Del Mar Angel L."/>
            <person name="du Plessis D."/>
            <person name="Fuchs T."/>
            <person name="Gasser K."/>
            <person name="Kramer D."/>
            <person name="Li W."/>
            <person name="Munsamy K."/>
            <person name="Piso A."/>
            <person name="Price J.L."/>
            <person name="Sonnekus B."/>
            <person name="Thomas C."/>
            <person name="van der Nest A."/>
            <person name="van Dijk A."/>
            <person name="van Heerden A."/>
            <person name="van Vuuren N."/>
            <person name="Yilmaz N."/>
            <person name="Duong T.A."/>
            <person name="van der Merwe N.A."/>
            <person name="Wingfield M.J."/>
            <person name="Wingfield B.D."/>
        </authorList>
    </citation>
    <scope>NUCLEOTIDE SEQUENCE [LARGE SCALE GENOMIC DNA]</scope>
    <source>
        <strain evidence="2 3">CMW 5346</strain>
    </source>
</reference>
<proteinExistence type="predicted"/>
<dbReference type="Proteomes" id="UP001583186">
    <property type="component" value="Unassembled WGS sequence"/>
</dbReference>
<evidence type="ECO:0000313" key="2">
    <source>
        <dbReference type="EMBL" id="KAL1889151.1"/>
    </source>
</evidence>
<protein>
    <submittedName>
        <fullName evidence="2">Uncharacterized protein</fullName>
    </submittedName>
</protein>
<evidence type="ECO:0000256" key="1">
    <source>
        <dbReference type="SAM" id="Phobius"/>
    </source>
</evidence>
<name>A0ABR3YMW1_9PEZI</name>
<keyword evidence="1" id="KW-0472">Membrane</keyword>